<protein>
    <submittedName>
        <fullName evidence="2">NUDIX hydrolase</fullName>
    </submittedName>
</protein>
<dbReference type="InterPro" id="IPR000086">
    <property type="entry name" value="NUDIX_hydrolase_dom"/>
</dbReference>
<dbReference type="PROSITE" id="PS51462">
    <property type="entry name" value="NUDIX"/>
    <property type="match status" value="1"/>
</dbReference>
<accession>A0A5F2EWY6</accession>
<dbReference type="PANTHER" id="PTHR43736:SF1">
    <property type="entry name" value="DIHYDRONEOPTERIN TRIPHOSPHATE DIPHOSPHATASE"/>
    <property type="match status" value="1"/>
</dbReference>
<accession>A0A2S0WPH4</accession>
<dbReference type="PANTHER" id="PTHR43736">
    <property type="entry name" value="ADP-RIBOSE PYROPHOSPHATASE"/>
    <property type="match status" value="1"/>
</dbReference>
<dbReference type="Proteomes" id="UP000244384">
    <property type="component" value="Chromosome"/>
</dbReference>
<organism evidence="2 3">
    <name type="scientific">Aeromicrobium chenweiae</name>
    <dbReference type="NCBI Taxonomy" id="2079793"/>
    <lineage>
        <taxon>Bacteria</taxon>
        <taxon>Bacillati</taxon>
        <taxon>Actinomycetota</taxon>
        <taxon>Actinomycetes</taxon>
        <taxon>Propionibacteriales</taxon>
        <taxon>Nocardioidaceae</taxon>
        <taxon>Aeromicrobium</taxon>
    </lineage>
</organism>
<dbReference type="RefSeq" id="WP_108579227.1">
    <property type="nucleotide sequence ID" value="NZ_CP026952.1"/>
</dbReference>
<dbReference type="Pfam" id="PF00293">
    <property type="entry name" value="NUDIX"/>
    <property type="match status" value="1"/>
</dbReference>
<evidence type="ECO:0000256" key="1">
    <source>
        <dbReference type="ARBA" id="ARBA00005582"/>
    </source>
</evidence>
<keyword evidence="2" id="KW-0378">Hydrolase</keyword>
<sequence>MTLHEDAHGVLARWVAPDTEQERLRQVYLAHLDAHPDAMSRDCHPDHLTASLVIVSADHSRVLLTLHRRIKRWLQTGGHCEPGDATLLGAAHREGREESGLHTLTVDPEPVLLSLHEVPSCGPIRPSHHLDVQFVGVASDERITISDESDDLAWFDLDDLPETTDQSVRDLTAAATRRLRGTPSPSPSPGRR</sequence>
<evidence type="ECO:0000313" key="3">
    <source>
        <dbReference type="Proteomes" id="UP000244384"/>
    </source>
</evidence>
<name>A0A2S0WPH4_9ACTN</name>
<dbReference type="KEGG" id="aez:C3E78_13540"/>
<keyword evidence="3" id="KW-1185">Reference proteome</keyword>
<dbReference type="SUPFAM" id="SSF55811">
    <property type="entry name" value="Nudix"/>
    <property type="match status" value="1"/>
</dbReference>
<reference evidence="3" key="1">
    <citation type="submission" date="2018-01" db="EMBL/GenBank/DDBJ databases">
        <authorList>
            <person name="Li J."/>
        </authorList>
    </citation>
    <scope>NUCLEOTIDE SEQUENCE [LARGE SCALE GENOMIC DNA]</scope>
    <source>
        <strain evidence="3">592</strain>
    </source>
</reference>
<dbReference type="GO" id="GO:0016787">
    <property type="term" value="F:hydrolase activity"/>
    <property type="evidence" value="ECO:0007669"/>
    <property type="project" value="UniProtKB-KW"/>
</dbReference>
<dbReference type="AlphaFoldDB" id="A0A2S0WPH4"/>
<dbReference type="OrthoDB" id="129709at2"/>
<dbReference type="InterPro" id="IPR015797">
    <property type="entry name" value="NUDIX_hydrolase-like_dom_sf"/>
</dbReference>
<evidence type="ECO:0000313" key="2">
    <source>
        <dbReference type="EMBL" id="AWB93144.1"/>
    </source>
</evidence>
<dbReference type="CDD" id="cd03674">
    <property type="entry name" value="NUDIX_Hydrolase"/>
    <property type="match status" value="1"/>
</dbReference>
<proteinExistence type="inferred from homology"/>
<dbReference type="Gene3D" id="3.90.79.10">
    <property type="entry name" value="Nucleoside Triphosphate Pyrophosphohydrolase"/>
    <property type="match status" value="1"/>
</dbReference>
<comment type="similarity">
    <text evidence="1">Belongs to the Nudix hydrolase family.</text>
</comment>
<gene>
    <name evidence="2" type="ORF">C3E78_13540</name>
</gene>
<dbReference type="EMBL" id="CP026952">
    <property type="protein sequence ID" value="AWB93144.1"/>
    <property type="molecule type" value="Genomic_DNA"/>
</dbReference>